<dbReference type="Proteomes" id="UP001203687">
    <property type="component" value="Unassembled WGS sequence"/>
</dbReference>
<organism evidence="9 10">
    <name type="scientific">Psychroserpens algicola</name>
    <dbReference type="NCBI Taxonomy" id="1719034"/>
    <lineage>
        <taxon>Bacteria</taxon>
        <taxon>Pseudomonadati</taxon>
        <taxon>Bacteroidota</taxon>
        <taxon>Flavobacteriia</taxon>
        <taxon>Flavobacteriales</taxon>
        <taxon>Flavobacteriaceae</taxon>
        <taxon>Psychroserpens</taxon>
    </lineage>
</organism>
<evidence type="ECO:0000256" key="8">
    <source>
        <dbReference type="RuleBase" id="RU000612"/>
    </source>
</evidence>
<dbReference type="PROSITE" id="PS51463">
    <property type="entry name" value="P_GLUCOSE_ISOMERASE_3"/>
    <property type="match status" value="1"/>
</dbReference>
<dbReference type="PANTHER" id="PTHR11469">
    <property type="entry name" value="GLUCOSE-6-PHOSPHATE ISOMERASE"/>
    <property type="match status" value="1"/>
</dbReference>
<dbReference type="InterPro" id="IPR001672">
    <property type="entry name" value="G6P_Isomerase"/>
</dbReference>
<evidence type="ECO:0000256" key="6">
    <source>
        <dbReference type="ARBA" id="ARBA00029321"/>
    </source>
</evidence>
<sequence>MALKTINPTTTKAWHKLNAHFKTIEHKHLKELFAEHTNRAHEMSISWDDFFVDYSKHRISKETLDLLIELANEVDLKDAMSKYFGGEVINQTEGREVLHTALRNPENAEVLVEGNNVMSEIFEVKHKIKDFANDIINGNIKGHTNKPFTDIVNIGIGGSDLGPAMVVDALSFYKNHLKTHFVSNVDGDHVNEVIKHLNPETTLFVIVSKTFTTQETLSNANTIRQWFLNHAPKDAVSKHFVAVSTNIEKVKAFGIDEHNIFPMWNWVGGRFSLWSAVGLSISLAVGFENFDTLLLGAHKMDTHFKTEDFDKNIPVITALLSVWYNNFFNAESEAVIPYSQYLNQFATYLQQGIMESNGKSVDRNGDAVDYQTGTIIWGEPGTNSQHAFFQLIHQGTKLIPAEFIGFSKSLHGNQDHQDKLMSNFFAQTEALMNGKSKEAVLEELNAQDLSEEKRNELAPFKVFKGNKPTTTILVDKLTPESLGKLIAMYEHKIFVQGIVWNIFSYDQFGVELGKQLANSILKELQDDNVINNHDGSTKNLIKHYKSLR</sequence>
<dbReference type="InterPro" id="IPR046348">
    <property type="entry name" value="SIS_dom_sf"/>
</dbReference>
<comment type="caution">
    <text evidence="9">The sequence shown here is derived from an EMBL/GenBank/DDBJ whole genome shotgun (WGS) entry which is preliminary data.</text>
</comment>
<comment type="pathway">
    <text evidence="1 7 8">Carbohydrate degradation; glycolysis; D-glyceraldehyde 3-phosphate and glycerone phosphate from D-glucose: step 2/4.</text>
</comment>
<dbReference type="InterPro" id="IPR035476">
    <property type="entry name" value="SIS_PGI_1"/>
</dbReference>
<dbReference type="CDD" id="cd05016">
    <property type="entry name" value="SIS_PGI_2"/>
    <property type="match status" value="1"/>
</dbReference>
<comment type="pathway">
    <text evidence="7">Carbohydrate biosynthesis; gluconeogenesis.</text>
</comment>
<reference evidence="9" key="1">
    <citation type="submission" date="2022-04" db="EMBL/GenBank/DDBJ databases">
        <authorList>
            <person name="Ren T."/>
        </authorList>
    </citation>
    <scope>NUCLEOTIDE SEQUENCE</scope>
    <source>
        <strain evidence="9">F63249</strain>
    </source>
</reference>
<protein>
    <recommendedName>
        <fullName evidence="7">Glucose-6-phosphate isomerase</fullName>
        <shortName evidence="7">GPI</shortName>
        <ecNumber evidence="7">5.3.1.9</ecNumber>
    </recommendedName>
    <alternativeName>
        <fullName evidence="7">Phosphoglucose isomerase</fullName>
        <shortName evidence="7">PGI</shortName>
    </alternativeName>
    <alternativeName>
        <fullName evidence="7">Phosphohexose isomerase</fullName>
        <shortName evidence="7">PHI</shortName>
    </alternativeName>
</protein>
<comment type="catalytic activity">
    <reaction evidence="6 7 8">
        <text>alpha-D-glucose 6-phosphate = beta-D-fructose 6-phosphate</text>
        <dbReference type="Rhea" id="RHEA:11816"/>
        <dbReference type="ChEBI" id="CHEBI:57634"/>
        <dbReference type="ChEBI" id="CHEBI:58225"/>
        <dbReference type="EC" id="5.3.1.9"/>
    </reaction>
</comment>
<dbReference type="Gene3D" id="1.10.1390.10">
    <property type="match status" value="1"/>
</dbReference>
<dbReference type="InterPro" id="IPR023096">
    <property type="entry name" value="G6P_Isomerase_C"/>
</dbReference>
<feature type="active site" description="Proton donor" evidence="7">
    <location>
        <position position="355"/>
    </location>
</feature>
<keyword evidence="10" id="KW-1185">Reference proteome</keyword>
<name>A0ABT0H4V4_9FLAO</name>
<gene>
    <name evidence="7 9" type="primary">pgi</name>
    <name evidence="9" type="ORF">MUY34_01145</name>
</gene>
<dbReference type="EC" id="5.3.1.9" evidence="7"/>
<dbReference type="HAMAP" id="MF_00473">
    <property type="entry name" value="G6P_isomerase"/>
    <property type="match status" value="1"/>
</dbReference>
<dbReference type="PRINTS" id="PR00662">
    <property type="entry name" value="G6PISOMERASE"/>
</dbReference>
<dbReference type="InterPro" id="IPR018189">
    <property type="entry name" value="Phosphoglucose_isomerase_CS"/>
</dbReference>
<dbReference type="PROSITE" id="PS00174">
    <property type="entry name" value="P_GLUCOSE_ISOMERASE_2"/>
    <property type="match status" value="1"/>
</dbReference>
<dbReference type="EMBL" id="JALPQF010000001">
    <property type="protein sequence ID" value="MCK8479202.1"/>
    <property type="molecule type" value="Genomic_DNA"/>
</dbReference>
<evidence type="ECO:0000256" key="1">
    <source>
        <dbReference type="ARBA" id="ARBA00004926"/>
    </source>
</evidence>
<accession>A0ABT0H4V4</accession>
<keyword evidence="4 7" id="KW-0324">Glycolysis</keyword>
<dbReference type="Pfam" id="PF00342">
    <property type="entry name" value="PGI"/>
    <property type="match status" value="1"/>
</dbReference>
<dbReference type="InterPro" id="IPR035482">
    <property type="entry name" value="SIS_PGI_2"/>
</dbReference>
<keyword evidence="3 7" id="KW-0312">Gluconeogenesis</keyword>
<comment type="function">
    <text evidence="7">Catalyzes the reversible isomerization of glucose-6-phosphate to fructose-6-phosphate.</text>
</comment>
<comment type="similarity">
    <text evidence="2 7 8">Belongs to the GPI family.</text>
</comment>
<dbReference type="Gene3D" id="3.40.50.10490">
    <property type="entry name" value="Glucose-6-phosphate isomerase like protein, domain 1"/>
    <property type="match status" value="2"/>
</dbReference>
<evidence type="ECO:0000256" key="7">
    <source>
        <dbReference type="HAMAP-Rule" id="MF_00473"/>
    </source>
</evidence>
<dbReference type="PROSITE" id="PS00765">
    <property type="entry name" value="P_GLUCOSE_ISOMERASE_1"/>
    <property type="match status" value="1"/>
</dbReference>
<keyword evidence="7" id="KW-0963">Cytoplasm</keyword>
<evidence type="ECO:0000313" key="10">
    <source>
        <dbReference type="Proteomes" id="UP001203687"/>
    </source>
</evidence>
<evidence type="ECO:0000256" key="4">
    <source>
        <dbReference type="ARBA" id="ARBA00023152"/>
    </source>
</evidence>
<dbReference type="PANTHER" id="PTHR11469:SF1">
    <property type="entry name" value="GLUCOSE-6-PHOSPHATE ISOMERASE"/>
    <property type="match status" value="1"/>
</dbReference>
<evidence type="ECO:0000313" key="9">
    <source>
        <dbReference type="EMBL" id="MCK8479202.1"/>
    </source>
</evidence>
<evidence type="ECO:0000256" key="5">
    <source>
        <dbReference type="ARBA" id="ARBA00023235"/>
    </source>
</evidence>
<feature type="active site" evidence="7">
    <location>
        <position position="386"/>
    </location>
</feature>
<evidence type="ECO:0000256" key="3">
    <source>
        <dbReference type="ARBA" id="ARBA00022432"/>
    </source>
</evidence>
<feature type="active site" evidence="7">
    <location>
        <position position="514"/>
    </location>
</feature>
<proteinExistence type="inferred from homology"/>
<keyword evidence="5 7" id="KW-0413">Isomerase</keyword>
<dbReference type="SUPFAM" id="SSF53697">
    <property type="entry name" value="SIS domain"/>
    <property type="match status" value="1"/>
</dbReference>
<comment type="subcellular location">
    <subcellularLocation>
        <location evidence="7">Cytoplasm</location>
    </subcellularLocation>
</comment>
<dbReference type="NCBIfam" id="NF001211">
    <property type="entry name" value="PRK00179.1"/>
    <property type="match status" value="1"/>
</dbReference>
<evidence type="ECO:0000256" key="2">
    <source>
        <dbReference type="ARBA" id="ARBA00006604"/>
    </source>
</evidence>
<dbReference type="GO" id="GO:0004347">
    <property type="term" value="F:glucose-6-phosphate isomerase activity"/>
    <property type="evidence" value="ECO:0007669"/>
    <property type="project" value="UniProtKB-EC"/>
</dbReference>
<dbReference type="CDD" id="cd05015">
    <property type="entry name" value="SIS_PGI_1"/>
    <property type="match status" value="1"/>
</dbReference>
<dbReference type="RefSeq" id="WP_248411598.1">
    <property type="nucleotide sequence ID" value="NZ_JALPQF010000001.1"/>
</dbReference>